<reference evidence="2" key="1">
    <citation type="submission" date="2021-06" db="EMBL/GenBank/DDBJ databases">
        <authorList>
            <person name="Kallberg Y."/>
            <person name="Tangrot J."/>
            <person name="Rosling A."/>
        </authorList>
    </citation>
    <scope>NUCLEOTIDE SEQUENCE</scope>
    <source>
        <strain evidence="2">AZ414A</strain>
    </source>
</reference>
<keyword evidence="3" id="KW-1185">Reference proteome</keyword>
<evidence type="ECO:0000256" key="1">
    <source>
        <dbReference type="SAM" id="MobiDB-lite"/>
    </source>
</evidence>
<evidence type="ECO:0000313" key="2">
    <source>
        <dbReference type="EMBL" id="CAG8635281.1"/>
    </source>
</evidence>
<proteinExistence type="predicted"/>
<accession>A0A9N9GZ02</accession>
<dbReference type="EMBL" id="CAJVPK010004258">
    <property type="protein sequence ID" value="CAG8635281.1"/>
    <property type="molecule type" value="Genomic_DNA"/>
</dbReference>
<feature type="non-terminal residue" evidence="2">
    <location>
        <position position="67"/>
    </location>
</feature>
<gene>
    <name evidence="2" type="ORF">DEBURN_LOCUS10942</name>
</gene>
<feature type="compositionally biased region" description="Polar residues" evidence="1">
    <location>
        <begin position="9"/>
        <end position="19"/>
    </location>
</feature>
<organism evidence="2 3">
    <name type="scientific">Diversispora eburnea</name>
    <dbReference type="NCBI Taxonomy" id="1213867"/>
    <lineage>
        <taxon>Eukaryota</taxon>
        <taxon>Fungi</taxon>
        <taxon>Fungi incertae sedis</taxon>
        <taxon>Mucoromycota</taxon>
        <taxon>Glomeromycotina</taxon>
        <taxon>Glomeromycetes</taxon>
        <taxon>Diversisporales</taxon>
        <taxon>Diversisporaceae</taxon>
        <taxon>Diversispora</taxon>
    </lineage>
</organism>
<evidence type="ECO:0000313" key="3">
    <source>
        <dbReference type="Proteomes" id="UP000789706"/>
    </source>
</evidence>
<feature type="region of interest" description="Disordered" evidence="1">
    <location>
        <begin position="1"/>
        <end position="67"/>
    </location>
</feature>
<name>A0A9N9GZ02_9GLOM</name>
<comment type="caution">
    <text evidence="2">The sequence shown here is derived from an EMBL/GenBank/DDBJ whole genome shotgun (WGS) entry which is preliminary data.</text>
</comment>
<dbReference type="AlphaFoldDB" id="A0A9N9GZ02"/>
<feature type="non-terminal residue" evidence="2">
    <location>
        <position position="1"/>
    </location>
</feature>
<feature type="compositionally biased region" description="Basic and acidic residues" evidence="1">
    <location>
        <begin position="51"/>
        <end position="67"/>
    </location>
</feature>
<sequence>NKLIKKAKTTFSKCKQNENTSSSKKKLKKTITIESNIEDNQNEDNQNEDNQDQRNTEFQEKVMVLKE</sequence>
<protein>
    <submittedName>
        <fullName evidence="2">9412_t:CDS:1</fullName>
    </submittedName>
</protein>
<dbReference type="Proteomes" id="UP000789706">
    <property type="component" value="Unassembled WGS sequence"/>
</dbReference>
<feature type="compositionally biased region" description="Acidic residues" evidence="1">
    <location>
        <begin position="36"/>
        <end position="50"/>
    </location>
</feature>